<evidence type="ECO:0000256" key="2">
    <source>
        <dbReference type="ARBA" id="ARBA00022692"/>
    </source>
</evidence>
<reference evidence="7" key="1">
    <citation type="journal article" date="2014" name="Int. J. Syst. Evol. Microbiol.">
        <title>Complete genome sequence of Corynebacterium casei LMG S-19264T (=DSM 44701T), isolated from a smear-ripened cheese.</title>
        <authorList>
            <consortium name="US DOE Joint Genome Institute (JGI-PGF)"/>
            <person name="Walter F."/>
            <person name="Albersmeier A."/>
            <person name="Kalinowski J."/>
            <person name="Ruckert C."/>
        </authorList>
    </citation>
    <scope>NUCLEOTIDE SEQUENCE</scope>
    <source>
        <strain evidence="7">JCM 11219</strain>
    </source>
</reference>
<dbReference type="GO" id="GO:0046943">
    <property type="term" value="F:carboxylic acid transmembrane transporter activity"/>
    <property type="evidence" value="ECO:0007669"/>
    <property type="project" value="TreeGrafter"/>
</dbReference>
<evidence type="ECO:0000256" key="1">
    <source>
        <dbReference type="ARBA" id="ARBA00004141"/>
    </source>
</evidence>
<feature type="transmembrane region" description="Helical" evidence="5">
    <location>
        <begin position="226"/>
        <end position="252"/>
    </location>
</feature>
<dbReference type="PROSITE" id="PS00216">
    <property type="entry name" value="SUGAR_TRANSPORT_1"/>
    <property type="match status" value="1"/>
</dbReference>
<dbReference type="Gene3D" id="1.20.1250.20">
    <property type="entry name" value="MFS general substrate transporter like domains"/>
    <property type="match status" value="2"/>
</dbReference>
<protein>
    <recommendedName>
        <fullName evidence="6">Major facilitator superfamily (MFS) profile domain-containing protein</fullName>
    </recommendedName>
</protein>
<feature type="transmembrane region" description="Helical" evidence="5">
    <location>
        <begin position="285"/>
        <end position="307"/>
    </location>
</feature>
<proteinExistence type="predicted"/>
<feature type="transmembrane region" description="Helical" evidence="5">
    <location>
        <begin position="102"/>
        <end position="123"/>
    </location>
</feature>
<dbReference type="EMBL" id="BMNM01000008">
    <property type="protein sequence ID" value="GGI81800.1"/>
    <property type="molecule type" value="Genomic_DNA"/>
</dbReference>
<evidence type="ECO:0000256" key="3">
    <source>
        <dbReference type="ARBA" id="ARBA00022989"/>
    </source>
</evidence>
<feature type="transmembrane region" description="Helical" evidence="5">
    <location>
        <begin position="12"/>
        <end position="33"/>
    </location>
</feature>
<accession>A0A830E2Y9</accession>
<feature type="transmembrane region" description="Helical" evidence="5">
    <location>
        <begin position="351"/>
        <end position="370"/>
    </location>
</feature>
<keyword evidence="2 5" id="KW-0812">Transmembrane</keyword>
<dbReference type="PANTHER" id="PTHR23508:SF10">
    <property type="entry name" value="CARBOXYLIC ACID TRANSPORTER PROTEIN HOMOLOG"/>
    <property type="match status" value="1"/>
</dbReference>
<sequence>MMVRYEKWSRIHALIFTVFSISTTIEAYIYSIAYIASGWVSVPRALIALLSIWPPLWLLIGGAVMGPISDAIGRKRSLYLSLIMYVVGSVSLILSINYALLLFSIAILMLAVGGEYNTVMISSHEYFPSSIRSRAVYLILNFTNFGGALATALALANITSVVLQKLALGLTILIIIPVLYLLRSLIPESQYWLRARKVIPEGQWPDLIKEEGNRTSVMLPPLSVRIVIGGLIGWSYTAGFTLMVLTFGPYYFPNLTNWLIFTFSVASFISGIPVSMFADKVSRKLLLLTSSLGSLITSILILSLISSLVNDQYIFWALFILFSILVNTYFLTEDALKSEYWVTRRRGSYTAAVRVMSLGGSIPVIFLSSYLPVSSYLVLATAIFSVGFAASLTWYLIGAETGKGISISAWEHE</sequence>
<dbReference type="InterPro" id="IPR005829">
    <property type="entry name" value="Sugar_transporter_CS"/>
</dbReference>
<dbReference type="PROSITE" id="PS50850">
    <property type="entry name" value="MFS"/>
    <property type="match status" value="1"/>
</dbReference>
<name>A0A830E2Y9_9CREN</name>
<dbReference type="Pfam" id="PF00083">
    <property type="entry name" value="Sugar_tr"/>
    <property type="match status" value="1"/>
</dbReference>
<feature type="transmembrane region" description="Helical" evidence="5">
    <location>
        <begin position="313"/>
        <end position="331"/>
    </location>
</feature>
<feature type="transmembrane region" description="Helical" evidence="5">
    <location>
        <begin position="78"/>
        <end position="96"/>
    </location>
</feature>
<dbReference type="Proteomes" id="UP000657075">
    <property type="component" value="Unassembled WGS sequence"/>
</dbReference>
<organism evidence="7 8">
    <name type="scientific">Vulcanisaeta souniana JCM 11219</name>
    <dbReference type="NCBI Taxonomy" id="1293586"/>
    <lineage>
        <taxon>Archaea</taxon>
        <taxon>Thermoproteota</taxon>
        <taxon>Thermoprotei</taxon>
        <taxon>Thermoproteales</taxon>
        <taxon>Thermoproteaceae</taxon>
        <taxon>Vulcanisaeta</taxon>
    </lineage>
</organism>
<keyword evidence="3 5" id="KW-1133">Transmembrane helix</keyword>
<keyword evidence="4 5" id="KW-0472">Membrane</keyword>
<feature type="transmembrane region" description="Helical" evidence="5">
    <location>
        <begin position="45"/>
        <end position="66"/>
    </location>
</feature>
<dbReference type="GO" id="GO:0005886">
    <property type="term" value="C:plasma membrane"/>
    <property type="evidence" value="ECO:0007669"/>
    <property type="project" value="TreeGrafter"/>
</dbReference>
<evidence type="ECO:0000313" key="8">
    <source>
        <dbReference type="Proteomes" id="UP000657075"/>
    </source>
</evidence>
<dbReference type="AlphaFoldDB" id="A0A830E2Y9"/>
<evidence type="ECO:0000256" key="4">
    <source>
        <dbReference type="ARBA" id="ARBA00023136"/>
    </source>
</evidence>
<feature type="domain" description="Major facilitator superfamily (MFS) profile" evidence="6">
    <location>
        <begin position="1"/>
        <end position="402"/>
    </location>
</feature>
<evidence type="ECO:0000256" key="5">
    <source>
        <dbReference type="SAM" id="Phobius"/>
    </source>
</evidence>
<reference evidence="7" key="2">
    <citation type="submission" date="2020-09" db="EMBL/GenBank/DDBJ databases">
        <authorList>
            <person name="Sun Q."/>
            <person name="Ohkuma M."/>
        </authorList>
    </citation>
    <scope>NUCLEOTIDE SEQUENCE</scope>
    <source>
        <strain evidence="7">JCM 11219</strain>
    </source>
</reference>
<evidence type="ECO:0000259" key="6">
    <source>
        <dbReference type="PROSITE" id="PS50850"/>
    </source>
</evidence>
<gene>
    <name evidence="7" type="ORF">GCM10007112_18130</name>
</gene>
<dbReference type="PANTHER" id="PTHR23508">
    <property type="entry name" value="CARBOXYLIC ACID TRANSPORTER PROTEIN HOMOLOG"/>
    <property type="match status" value="1"/>
</dbReference>
<comment type="subcellular location">
    <subcellularLocation>
        <location evidence="1">Membrane</location>
        <topology evidence="1">Multi-pass membrane protein</topology>
    </subcellularLocation>
</comment>
<evidence type="ECO:0000313" key="7">
    <source>
        <dbReference type="EMBL" id="GGI81800.1"/>
    </source>
</evidence>
<dbReference type="InterPro" id="IPR005828">
    <property type="entry name" value="MFS_sugar_transport-like"/>
</dbReference>
<dbReference type="InterPro" id="IPR036259">
    <property type="entry name" value="MFS_trans_sf"/>
</dbReference>
<feature type="transmembrane region" description="Helical" evidence="5">
    <location>
        <begin position="258"/>
        <end position="278"/>
    </location>
</feature>
<feature type="transmembrane region" description="Helical" evidence="5">
    <location>
        <begin position="376"/>
        <end position="397"/>
    </location>
</feature>
<comment type="caution">
    <text evidence="7">The sequence shown here is derived from an EMBL/GenBank/DDBJ whole genome shotgun (WGS) entry which is preliminary data.</text>
</comment>
<feature type="transmembrane region" description="Helical" evidence="5">
    <location>
        <begin position="135"/>
        <end position="156"/>
    </location>
</feature>
<dbReference type="InterPro" id="IPR020846">
    <property type="entry name" value="MFS_dom"/>
</dbReference>
<feature type="transmembrane region" description="Helical" evidence="5">
    <location>
        <begin position="162"/>
        <end position="182"/>
    </location>
</feature>
<dbReference type="SUPFAM" id="SSF103473">
    <property type="entry name" value="MFS general substrate transporter"/>
    <property type="match status" value="1"/>
</dbReference>